<evidence type="ECO:0000256" key="4">
    <source>
        <dbReference type="ARBA" id="ARBA00022729"/>
    </source>
</evidence>
<gene>
    <name evidence="8" type="ORF">LKD42_10330</name>
</gene>
<comment type="subcellular location">
    <subcellularLocation>
        <location evidence="1">Periplasm</location>
    </subcellularLocation>
</comment>
<name>A0ABS8EX47_9FIRM</name>
<accession>A0ABS8EX47</accession>
<sequence>MKKKGNMIYVGFFFVLCLIPSVGMLLPQTQGSATENRKLALWPQLRTEEGWNTDFLSEAGEYFQDHFGFRQQLVTANALINGKIFGVSTADGVIQGKNGWLYYKDSLSDYLGTEPMSERALFNVAHTLSMMQDYTEKSGAKFLFTIAPNKNTLYGENMPYYDSMIVSEDKNMDRIEAYLEKENVNYVNLKEILKSSDEVLYHERDSHWNNKGAALAGDALMTALDKEHTDYTQESYEECVAFTGDLDEMLYPLALIEEKEIYYDKADVFAYVGEVESNFDPKITTVNPGSTGSLVMYRDSFGNAILPFFANSYANAYFSRGIPYQMTDLAEHQADTVIVERAERFLPEMAENPPQMEAPQLTVGAVMDPEMEENARGTVTAEVQGDLVKVSGLVDEAILDTDSRIAIRRNGGDTFEAFPLTLGQEDGSSSDYGFLAYFAADSWMQDQEQIEVLIEKDGTWILVGTQSLS</sequence>
<evidence type="ECO:0000259" key="7">
    <source>
        <dbReference type="Pfam" id="PF16822"/>
    </source>
</evidence>
<dbReference type="Pfam" id="PF16822">
    <property type="entry name" value="ALGX"/>
    <property type="match status" value="1"/>
</dbReference>
<evidence type="ECO:0000256" key="6">
    <source>
        <dbReference type="ARBA" id="ARBA00022841"/>
    </source>
</evidence>
<evidence type="ECO:0000256" key="5">
    <source>
        <dbReference type="ARBA" id="ARBA00022764"/>
    </source>
</evidence>
<evidence type="ECO:0000256" key="3">
    <source>
        <dbReference type="ARBA" id="ARBA00022679"/>
    </source>
</evidence>
<evidence type="ECO:0000313" key="8">
    <source>
        <dbReference type="EMBL" id="MCC2149647.1"/>
    </source>
</evidence>
<dbReference type="RefSeq" id="WP_248835649.1">
    <property type="nucleotide sequence ID" value="NZ_JAJEQE010000037.1"/>
</dbReference>
<evidence type="ECO:0000256" key="1">
    <source>
        <dbReference type="ARBA" id="ARBA00004418"/>
    </source>
</evidence>
<proteinExistence type="predicted"/>
<keyword evidence="3" id="KW-0808">Transferase</keyword>
<comment type="caution">
    <text evidence="8">The sequence shown here is derived from an EMBL/GenBank/DDBJ whole genome shotgun (WGS) entry which is preliminary data.</text>
</comment>
<dbReference type="EMBL" id="JAJEQE010000037">
    <property type="protein sequence ID" value="MCC2149647.1"/>
    <property type="molecule type" value="Genomic_DNA"/>
</dbReference>
<dbReference type="Proteomes" id="UP001299235">
    <property type="component" value="Unassembled WGS sequence"/>
</dbReference>
<dbReference type="InterPro" id="IPR031811">
    <property type="entry name" value="ALGX/ALGJ_SGNH-like"/>
</dbReference>
<reference evidence="8 9" key="1">
    <citation type="submission" date="2021-10" db="EMBL/GenBank/DDBJ databases">
        <title>Anaerobic single-cell dispensing facilitates the cultivation of human gut bacteria.</title>
        <authorList>
            <person name="Afrizal A."/>
        </authorList>
    </citation>
    <scope>NUCLEOTIDE SEQUENCE [LARGE SCALE GENOMIC DNA]</scope>
    <source>
        <strain evidence="8 9">CLA-AA-H246</strain>
    </source>
</reference>
<protein>
    <recommendedName>
        <fullName evidence="7">AlgX/AlgJ SGNH hydrolase-like domain-containing protein</fullName>
    </recommendedName>
</protein>
<evidence type="ECO:0000313" key="9">
    <source>
        <dbReference type="Proteomes" id="UP001299235"/>
    </source>
</evidence>
<keyword evidence="9" id="KW-1185">Reference proteome</keyword>
<keyword evidence="6" id="KW-0016">Alginate biosynthesis</keyword>
<keyword evidence="4" id="KW-0732">Signal</keyword>
<comment type="pathway">
    <text evidence="2">Glycan biosynthesis; alginate biosynthesis.</text>
</comment>
<feature type="domain" description="AlgX/AlgJ SGNH hydrolase-like" evidence="7">
    <location>
        <begin position="93"/>
        <end position="248"/>
    </location>
</feature>
<evidence type="ECO:0000256" key="2">
    <source>
        <dbReference type="ARBA" id="ARBA00005182"/>
    </source>
</evidence>
<keyword evidence="5" id="KW-0574">Periplasm</keyword>
<organism evidence="8 9">
    <name type="scientific">Hominisplanchenecus faecis</name>
    <dbReference type="NCBI Taxonomy" id="2885351"/>
    <lineage>
        <taxon>Bacteria</taxon>
        <taxon>Bacillati</taxon>
        <taxon>Bacillota</taxon>
        <taxon>Clostridia</taxon>
        <taxon>Lachnospirales</taxon>
        <taxon>Lachnospiraceae</taxon>
        <taxon>Hominisplanchenecus</taxon>
    </lineage>
</organism>